<accession>A0ACB7XH70</accession>
<dbReference type="EMBL" id="CM037160">
    <property type="protein sequence ID" value="KAH7839716.1"/>
    <property type="molecule type" value="Genomic_DNA"/>
</dbReference>
<evidence type="ECO:0000313" key="1">
    <source>
        <dbReference type="EMBL" id="KAH7839716.1"/>
    </source>
</evidence>
<gene>
    <name evidence="1" type="ORF">Vadar_007791</name>
</gene>
<proteinExistence type="predicted"/>
<sequence>MWWWRVGAFHTLACENLLFRYTSPSLLFSSSPSLCLPHTDLRLRSYLRFLVTQLEIVPIDVAECRVVPPLWQQMRTSYAWLGLICYSSSSLWISWPSMSSFLPHFRFHEDPARIFCTSKVSVSSSVLVEIPAATLALSLLEMDSMKSQQSAFLIESRKHQSCIVYASVANKDAIQNTTHLRCHSPPPPLSIIRPPRLVDTGMEDCALPPNSNKEALLKSNTVVDSHATSIFEACVDGLKGGEIGEVMGNWVNGVEGEGGRRGGDKVVDRRQGGREGGGGFVLMD</sequence>
<protein>
    <submittedName>
        <fullName evidence="1">Uncharacterized protein</fullName>
    </submittedName>
</protein>
<keyword evidence="2" id="KW-1185">Reference proteome</keyword>
<comment type="caution">
    <text evidence="1">The sequence shown here is derived from an EMBL/GenBank/DDBJ whole genome shotgun (WGS) entry which is preliminary data.</text>
</comment>
<organism evidence="1 2">
    <name type="scientific">Vaccinium darrowii</name>
    <dbReference type="NCBI Taxonomy" id="229202"/>
    <lineage>
        <taxon>Eukaryota</taxon>
        <taxon>Viridiplantae</taxon>
        <taxon>Streptophyta</taxon>
        <taxon>Embryophyta</taxon>
        <taxon>Tracheophyta</taxon>
        <taxon>Spermatophyta</taxon>
        <taxon>Magnoliopsida</taxon>
        <taxon>eudicotyledons</taxon>
        <taxon>Gunneridae</taxon>
        <taxon>Pentapetalae</taxon>
        <taxon>asterids</taxon>
        <taxon>Ericales</taxon>
        <taxon>Ericaceae</taxon>
        <taxon>Vaccinioideae</taxon>
        <taxon>Vaccinieae</taxon>
        <taxon>Vaccinium</taxon>
    </lineage>
</organism>
<reference evidence="1 2" key="1">
    <citation type="journal article" date="2021" name="Hortic Res">
        <title>High-quality reference genome and annotation aids understanding of berry development for evergreen blueberry (Vaccinium darrowii).</title>
        <authorList>
            <person name="Yu J."/>
            <person name="Hulse-Kemp A.M."/>
            <person name="Babiker E."/>
            <person name="Staton M."/>
        </authorList>
    </citation>
    <scope>NUCLEOTIDE SEQUENCE [LARGE SCALE GENOMIC DNA]</scope>
    <source>
        <strain evidence="2">cv. NJ 8807/NJ 8810</strain>
        <tissue evidence="1">Young leaf</tissue>
    </source>
</reference>
<evidence type="ECO:0000313" key="2">
    <source>
        <dbReference type="Proteomes" id="UP000828048"/>
    </source>
</evidence>
<dbReference type="Proteomes" id="UP000828048">
    <property type="component" value="Chromosome 10"/>
</dbReference>
<name>A0ACB7XH70_9ERIC</name>